<feature type="coiled-coil region" evidence="1">
    <location>
        <begin position="24"/>
        <end position="75"/>
    </location>
</feature>
<protein>
    <recommendedName>
        <fullName evidence="3">BZIP domain-containing protein</fullName>
    </recommendedName>
</protein>
<evidence type="ECO:0000313" key="5">
    <source>
        <dbReference type="Proteomes" id="UP000305067"/>
    </source>
</evidence>
<dbReference type="OrthoDB" id="3257643at2759"/>
<sequence>MLSPERSRNAKAQARHRAKRKAYIDHLEQNVQKLQLALGISDEQVNELESPYARIRQLEIEVEELKKEIVALRTKQSTGFSQDVEDQQPLCSPEAEVRYTHRETEQDFQGVPVGDAHGAACHSSLLRPHPLTITASTATGHPTQYSATIPSATESTSYSTHPPTSSIYQMSPHTPSSSGESSTPPFSPTSATQYHQHTPVDVVGARSRHNSAVAAYHHNAYASSVKDEDRSQAHANYSVPSHHHQHLSRYSAGPTPEYVHVHTEQHLRSWSYRDDRSDYPHYHSNGLPNEG</sequence>
<evidence type="ECO:0000256" key="1">
    <source>
        <dbReference type="SAM" id="Coils"/>
    </source>
</evidence>
<dbReference type="CDD" id="cd14686">
    <property type="entry name" value="bZIP"/>
    <property type="match status" value="1"/>
</dbReference>
<feature type="region of interest" description="Disordered" evidence="2">
    <location>
        <begin position="134"/>
        <end position="195"/>
    </location>
</feature>
<dbReference type="EMBL" id="ML178814">
    <property type="protein sequence ID" value="TFL07442.1"/>
    <property type="molecule type" value="Genomic_DNA"/>
</dbReference>
<gene>
    <name evidence="4" type="ORF">BDV98DRAFT_23962</name>
</gene>
<reference evidence="4 5" key="1">
    <citation type="journal article" date="2019" name="Nat. Ecol. Evol.">
        <title>Megaphylogeny resolves global patterns of mushroom evolution.</title>
        <authorList>
            <person name="Varga T."/>
            <person name="Krizsan K."/>
            <person name="Foldi C."/>
            <person name="Dima B."/>
            <person name="Sanchez-Garcia M."/>
            <person name="Sanchez-Ramirez S."/>
            <person name="Szollosi G.J."/>
            <person name="Szarkandi J.G."/>
            <person name="Papp V."/>
            <person name="Albert L."/>
            <person name="Andreopoulos W."/>
            <person name="Angelini C."/>
            <person name="Antonin V."/>
            <person name="Barry K.W."/>
            <person name="Bougher N.L."/>
            <person name="Buchanan P."/>
            <person name="Buyck B."/>
            <person name="Bense V."/>
            <person name="Catcheside P."/>
            <person name="Chovatia M."/>
            <person name="Cooper J."/>
            <person name="Damon W."/>
            <person name="Desjardin D."/>
            <person name="Finy P."/>
            <person name="Geml J."/>
            <person name="Haridas S."/>
            <person name="Hughes K."/>
            <person name="Justo A."/>
            <person name="Karasinski D."/>
            <person name="Kautmanova I."/>
            <person name="Kiss B."/>
            <person name="Kocsube S."/>
            <person name="Kotiranta H."/>
            <person name="LaButti K.M."/>
            <person name="Lechner B.E."/>
            <person name="Liimatainen K."/>
            <person name="Lipzen A."/>
            <person name="Lukacs Z."/>
            <person name="Mihaltcheva S."/>
            <person name="Morgado L.N."/>
            <person name="Niskanen T."/>
            <person name="Noordeloos M.E."/>
            <person name="Ohm R.A."/>
            <person name="Ortiz-Santana B."/>
            <person name="Ovrebo C."/>
            <person name="Racz N."/>
            <person name="Riley R."/>
            <person name="Savchenko A."/>
            <person name="Shiryaev A."/>
            <person name="Soop K."/>
            <person name="Spirin V."/>
            <person name="Szebenyi C."/>
            <person name="Tomsovsky M."/>
            <person name="Tulloss R.E."/>
            <person name="Uehling J."/>
            <person name="Grigoriev I.V."/>
            <person name="Vagvolgyi C."/>
            <person name="Papp T."/>
            <person name="Martin F.M."/>
            <person name="Miettinen O."/>
            <person name="Hibbett D.S."/>
            <person name="Nagy L.G."/>
        </authorList>
    </citation>
    <scope>NUCLEOTIDE SEQUENCE [LARGE SCALE GENOMIC DNA]</scope>
    <source>
        <strain evidence="4 5">CBS 309.79</strain>
    </source>
</reference>
<keyword evidence="1" id="KW-0175">Coiled coil</keyword>
<keyword evidence="5" id="KW-1185">Reference proteome</keyword>
<proteinExistence type="predicted"/>
<evidence type="ECO:0000259" key="3">
    <source>
        <dbReference type="PROSITE" id="PS00036"/>
    </source>
</evidence>
<evidence type="ECO:0000256" key="2">
    <source>
        <dbReference type="SAM" id="MobiDB-lite"/>
    </source>
</evidence>
<dbReference type="GO" id="GO:0003700">
    <property type="term" value="F:DNA-binding transcription factor activity"/>
    <property type="evidence" value="ECO:0007669"/>
    <property type="project" value="InterPro"/>
</dbReference>
<evidence type="ECO:0000313" key="4">
    <source>
        <dbReference type="EMBL" id="TFL07442.1"/>
    </source>
</evidence>
<dbReference type="Proteomes" id="UP000305067">
    <property type="component" value="Unassembled WGS sequence"/>
</dbReference>
<organism evidence="4 5">
    <name type="scientific">Pterulicium gracile</name>
    <dbReference type="NCBI Taxonomy" id="1884261"/>
    <lineage>
        <taxon>Eukaryota</taxon>
        <taxon>Fungi</taxon>
        <taxon>Dikarya</taxon>
        <taxon>Basidiomycota</taxon>
        <taxon>Agaricomycotina</taxon>
        <taxon>Agaricomycetes</taxon>
        <taxon>Agaricomycetidae</taxon>
        <taxon>Agaricales</taxon>
        <taxon>Pleurotineae</taxon>
        <taxon>Pterulaceae</taxon>
        <taxon>Pterulicium</taxon>
    </lineage>
</organism>
<name>A0A5C3QZT2_9AGAR</name>
<dbReference type="InterPro" id="IPR004827">
    <property type="entry name" value="bZIP"/>
</dbReference>
<feature type="domain" description="BZIP" evidence="3">
    <location>
        <begin position="6"/>
        <end position="19"/>
    </location>
</feature>
<dbReference type="AlphaFoldDB" id="A0A5C3QZT2"/>
<feature type="region of interest" description="Disordered" evidence="2">
    <location>
        <begin position="224"/>
        <end position="254"/>
    </location>
</feature>
<feature type="compositionally biased region" description="Polar residues" evidence="2">
    <location>
        <begin position="134"/>
        <end position="152"/>
    </location>
</feature>
<feature type="compositionally biased region" description="Low complexity" evidence="2">
    <location>
        <begin position="153"/>
        <end position="192"/>
    </location>
</feature>
<dbReference type="PROSITE" id="PS00036">
    <property type="entry name" value="BZIP_BASIC"/>
    <property type="match status" value="1"/>
</dbReference>
<accession>A0A5C3QZT2</accession>